<protein>
    <submittedName>
        <fullName evidence="1">DNA alkylation repair protein</fullName>
    </submittedName>
</protein>
<accession>A0ABN2BF26</accession>
<reference evidence="1 2" key="1">
    <citation type="journal article" date="2019" name="Int. J. Syst. Evol. Microbiol.">
        <title>The Global Catalogue of Microorganisms (GCM) 10K type strain sequencing project: providing services to taxonomists for standard genome sequencing and annotation.</title>
        <authorList>
            <consortium name="The Broad Institute Genomics Platform"/>
            <consortium name="The Broad Institute Genome Sequencing Center for Infectious Disease"/>
            <person name="Wu L."/>
            <person name="Ma J."/>
        </authorList>
    </citation>
    <scope>NUCLEOTIDE SEQUENCE [LARGE SCALE GENOMIC DNA]</scope>
    <source>
        <strain evidence="1 2">JCM 14942</strain>
    </source>
</reference>
<evidence type="ECO:0000313" key="2">
    <source>
        <dbReference type="Proteomes" id="UP001500842"/>
    </source>
</evidence>
<dbReference type="PANTHER" id="PTHR34070">
    <property type="entry name" value="ARMADILLO-TYPE FOLD"/>
    <property type="match status" value="1"/>
</dbReference>
<dbReference type="InterPro" id="IPR016024">
    <property type="entry name" value="ARM-type_fold"/>
</dbReference>
<dbReference type="Gene3D" id="1.25.10.90">
    <property type="match status" value="1"/>
</dbReference>
<dbReference type="PANTHER" id="PTHR34070:SF1">
    <property type="entry name" value="DNA ALKYLATION REPAIR PROTEIN"/>
    <property type="match status" value="1"/>
</dbReference>
<dbReference type="RefSeq" id="WP_181410758.1">
    <property type="nucleotide sequence ID" value="NZ_BAAAOR010000036.1"/>
</dbReference>
<comment type="caution">
    <text evidence="1">The sequence shown here is derived from an EMBL/GenBank/DDBJ whole genome shotgun (WGS) entry which is preliminary data.</text>
</comment>
<sequence length="224" mass="24946">MHPDPALTAAVRAALRAAADPSLAPGQQAYMRSAMPFLGVRVPEVRRLVRATVRDLGVRDGEQLAAAARELWDDATHREERYAAAALVALRPLEGDLALVPFHEHVARTGAWWDHVDEAAHRVADLHDAHPVETAAIVLRWSVDDDIWVRRLAILGQLGRRERVDLDLLAAVIEPSLGDPEFFLRKVIGWALRDAGRVHPDWVRGYADAHDLSPLSRREALKHL</sequence>
<dbReference type="SUPFAM" id="SSF48371">
    <property type="entry name" value="ARM repeat"/>
    <property type="match status" value="1"/>
</dbReference>
<dbReference type="Proteomes" id="UP001500842">
    <property type="component" value="Unassembled WGS sequence"/>
</dbReference>
<dbReference type="Pfam" id="PF08713">
    <property type="entry name" value="DNA_alkylation"/>
    <property type="match status" value="1"/>
</dbReference>
<dbReference type="EMBL" id="BAAAOR010000036">
    <property type="protein sequence ID" value="GAA1539180.1"/>
    <property type="molecule type" value="Genomic_DNA"/>
</dbReference>
<gene>
    <name evidence="1" type="ORF">GCM10009788_47370</name>
</gene>
<dbReference type="InterPro" id="IPR014825">
    <property type="entry name" value="DNA_alkylation"/>
</dbReference>
<organism evidence="1 2">
    <name type="scientific">Nocardioides humi</name>
    <dbReference type="NCBI Taxonomy" id="449461"/>
    <lineage>
        <taxon>Bacteria</taxon>
        <taxon>Bacillati</taxon>
        <taxon>Actinomycetota</taxon>
        <taxon>Actinomycetes</taxon>
        <taxon>Propionibacteriales</taxon>
        <taxon>Nocardioidaceae</taxon>
        <taxon>Nocardioides</taxon>
    </lineage>
</organism>
<evidence type="ECO:0000313" key="1">
    <source>
        <dbReference type="EMBL" id="GAA1539180.1"/>
    </source>
</evidence>
<proteinExistence type="predicted"/>
<keyword evidence="2" id="KW-1185">Reference proteome</keyword>
<name>A0ABN2BF26_9ACTN</name>